<reference evidence="1" key="1">
    <citation type="submission" date="2023-03" db="EMBL/GenBank/DDBJ databases">
        <title>Massive genome expansion in bonnet fungi (Mycena s.s.) driven by repeated elements and novel gene families across ecological guilds.</title>
        <authorList>
            <consortium name="Lawrence Berkeley National Laboratory"/>
            <person name="Harder C.B."/>
            <person name="Miyauchi S."/>
            <person name="Viragh M."/>
            <person name="Kuo A."/>
            <person name="Thoen E."/>
            <person name="Andreopoulos B."/>
            <person name="Lu D."/>
            <person name="Skrede I."/>
            <person name="Drula E."/>
            <person name="Henrissat B."/>
            <person name="Morin E."/>
            <person name="Kohler A."/>
            <person name="Barry K."/>
            <person name="LaButti K."/>
            <person name="Morin E."/>
            <person name="Salamov A."/>
            <person name="Lipzen A."/>
            <person name="Mereny Z."/>
            <person name="Hegedus B."/>
            <person name="Baldrian P."/>
            <person name="Stursova M."/>
            <person name="Weitz H."/>
            <person name="Taylor A."/>
            <person name="Grigoriev I.V."/>
            <person name="Nagy L.G."/>
            <person name="Martin F."/>
            <person name="Kauserud H."/>
        </authorList>
    </citation>
    <scope>NUCLEOTIDE SEQUENCE</scope>
    <source>
        <strain evidence="1">CBHHK067</strain>
    </source>
</reference>
<dbReference type="EMBL" id="JARKIE010000242">
    <property type="protein sequence ID" value="KAJ7662374.1"/>
    <property type="molecule type" value="Genomic_DNA"/>
</dbReference>
<evidence type="ECO:0000313" key="2">
    <source>
        <dbReference type="Proteomes" id="UP001221757"/>
    </source>
</evidence>
<keyword evidence="2" id="KW-1185">Reference proteome</keyword>
<proteinExistence type="predicted"/>
<dbReference type="Proteomes" id="UP001221757">
    <property type="component" value="Unassembled WGS sequence"/>
</dbReference>
<comment type="caution">
    <text evidence="1">The sequence shown here is derived from an EMBL/GenBank/DDBJ whole genome shotgun (WGS) entry which is preliminary data.</text>
</comment>
<gene>
    <name evidence="1" type="ORF">B0H17DRAFT_1211984</name>
</gene>
<evidence type="ECO:0000313" key="1">
    <source>
        <dbReference type="EMBL" id="KAJ7662374.1"/>
    </source>
</evidence>
<dbReference type="AlphaFoldDB" id="A0AAD7CSS8"/>
<name>A0AAD7CSS8_MYCRO</name>
<protein>
    <submittedName>
        <fullName evidence="1">Uncharacterized protein</fullName>
    </submittedName>
</protein>
<accession>A0AAD7CSS8</accession>
<organism evidence="1 2">
    <name type="scientific">Mycena rosella</name>
    <name type="common">Pink bonnet</name>
    <name type="synonym">Agaricus rosellus</name>
    <dbReference type="NCBI Taxonomy" id="1033263"/>
    <lineage>
        <taxon>Eukaryota</taxon>
        <taxon>Fungi</taxon>
        <taxon>Dikarya</taxon>
        <taxon>Basidiomycota</taxon>
        <taxon>Agaricomycotina</taxon>
        <taxon>Agaricomycetes</taxon>
        <taxon>Agaricomycetidae</taxon>
        <taxon>Agaricales</taxon>
        <taxon>Marasmiineae</taxon>
        <taxon>Mycenaceae</taxon>
        <taxon>Mycena</taxon>
    </lineage>
</organism>
<sequence>MFDIQARNEAIHIMTLKAYLELHPELRPLWAFFTALTLILSSKDFPEFLQGMLKVAKKYGVEFDTLQPTKELRDLLPLWHHLGEDPSRTQLNNSPQAKCLRINHNVVTVGDGLAIMNRIGSPDHRAHPGCTCVACSDDRIERRCKNPNACAVAVGTCLLQILPKWRPSAPDPPVAPPNPTVEGTSVFRPPPEISNLTDGFRIFTKARGDDPPPPLGAPPVSANESPVRAVIGGHIELSGTLDAKAAAGVWYAPNDPWNMGSLVPEGTAPEQGCGEIVAALLAAQAAPRMPPYLSQGSAVQ</sequence>